<dbReference type="PROSITE" id="PS51184">
    <property type="entry name" value="JMJC"/>
    <property type="match status" value="1"/>
</dbReference>
<dbReference type="InterPro" id="IPR041667">
    <property type="entry name" value="Cupin_8"/>
</dbReference>
<proteinExistence type="predicted"/>
<evidence type="ECO:0000313" key="3">
    <source>
        <dbReference type="Proteomes" id="UP000198393"/>
    </source>
</evidence>
<dbReference type="Pfam" id="PF13621">
    <property type="entry name" value="Cupin_8"/>
    <property type="match status" value="1"/>
</dbReference>
<dbReference type="SUPFAM" id="SSF51197">
    <property type="entry name" value="Clavaminate synthase-like"/>
    <property type="match status" value="1"/>
</dbReference>
<dbReference type="PANTHER" id="PTHR12461:SF105">
    <property type="entry name" value="HYPOXIA-INDUCIBLE FACTOR 1-ALPHA INHIBITOR"/>
    <property type="match status" value="1"/>
</dbReference>
<dbReference type="SMART" id="SM00558">
    <property type="entry name" value="JmjC"/>
    <property type="match status" value="1"/>
</dbReference>
<reference evidence="2 3" key="1">
    <citation type="submission" date="2017-06" db="EMBL/GenBank/DDBJ databases">
        <authorList>
            <person name="Kim H.J."/>
            <person name="Triplett B.A."/>
        </authorList>
    </citation>
    <scope>NUCLEOTIDE SEQUENCE [LARGE SCALE GENOMIC DNA]</scope>
    <source>
        <strain evidence="2 3">DSM 19307</strain>
    </source>
</reference>
<dbReference type="Proteomes" id="UP000198393">
    <property type="component" value="Unassembled WGS sequence"/>
</dbReference>
<dbReference type="PANTHER" id="PTHR12461">
    <property type="entry name" value="HYPOXIA-INDUCIBLE FACTOR 1 ALPHA INHIBITOR-RELATED"/>
    <property type="match status" value="1"/>
</dbReference>
<protein>
    <submittedName>
        <fullName evidence="2">Cupin-like domain-containing protein</fullName>
    </submittedName>
</protein>
<feature type="domain" description="JmjC" evidence="1">
    <location>
        <begin position="158"/>
        <end position="340"/>
    </location>
</feature>
<dbReference type="AlphaFoldDB" id="A0A239FTL1"/>
<organism evidence="2 3">
    <name type="scientific">Ekhidna lutea</name>
    <dbReference type="NCBI Taxonomy" id="447679"/>
    <lineage>
        <taxon>Bacteria</taxon>
        <taxon>Pseudomonadati</taxon>
        <taxon>Bacteroidota</taxon>
        <taxon>Cytophagia</taxon>
        <taxon>Cytophagales</taxon>
        <taxon>Reichenbachiellaceae</taxon>
        <taxon>Ekhidna</taxon>
    </lineage>
</organism>
<dbReference type="Gene3D" id="2.60.120.650">
    <property type="entry name" value="Cupin"/>
    <property type="match status" value="1"/>
</dbReference>
<name>A0A239FTL1_EKHLU</name>
<accession>A0A239FTL1</accession>
<dbReference type="InterPro" id="IPR003347">
    <property type="entry name" value="JmjC_dom"/>
</dbReference>
<dbReference type="EMBL" id="FZPD01000001">
    <property type="protein sequence ID" value="SNS59492.1"/>
    <property type="molecule type" value="Genomic_DNA"/>
</dbReference>
<keyword evidence="3" id="KW-1185">Reference proteome</keyword>
<evidence type="ECO:0000259" key="1">
    <source>
        <dbReference type="PROSITE" id="PS51184"/>
    </source>
</evidence>
<sequence length="394" mass="45611">MDINSILEKRPPKLRFSFHSFRWQMLFLLDQLFGFSLKKKNAQGKTLQKQKNPSFIGRCFQKIHAKAVKKLMKEKAFESEGPIAIIEMDINDFTHSTFKRWKDEVNEPVVVRGFLDGAPIMELTKEENLISKLGDVEVQCVNLSVDNSTSSDGRNVSTFKTNLRDYLTLDKFNNYYVNNFHGILNKMDFYRLCKGREIRKIQKNGNALNQWFIKRGALVRSSLHCANGENIFLNIQGKKEWHFIHPSYTPLIHATLSKYGVYAVSDLTNHHEKGDFYDLMCNAFPYFKHIPVYKVTLQPGDLLYNPPWWWHDVRNLSPLTVGCATRWVEPLKIRSKLITNSPVLFAGQVIEFLKNPKKSSLYKIGKSVNNGEEAGEFINSIFSSEWEENKKVSV</sequence>
<dbReference type="RefSeq" id="WP_089355546.1">
    <property type="nucleotide sequence ID" value="NZ_FZPD01000001.1"/>
</dbReference>
<dbReference type="OrthoDB" id="2942327at2"/>
<evidence type="ECO:0000313" key="2">
    <source>
        <dbReference type="EMBL" id="SNS59492.1"/>
    </source>
</evidence>
<gene>
    <name evidence="2" type="ORF">SAMN05421640_0802</name>
</gene>